<evidence type="ECO:0000313" key="10">
    <source>
        <dbReference type="Proteomes" id="UP000248021"/>
    </source>
</evidence>
<evidence type="ECO:0000313" key="9">
    <source>
        <dbReference type="EMBL" id="PXW58676.1"/>
    </source>
</evidence>
<dbReference type="InterPro" id="IPR000515">
    <property type="entry name" value="MetI-like"/>
</dbReference>
<feature type="domain" description="ABC transmembrane type-1" evidence="8">
    <location>
        <begin position="70"/>
        <end position="263"/>
    </location>
</feature>
<dbReference type="RefSeq" id="WP_170147223.1">
    <property type="nucleotide sequence ID" value="NZ_JAHBRY010000001.1"/>
</dbReference>
<evidence type="ECO:0000256" key="2">
    <source>
        <dbReference type="ARBA" id="ARBA00022448"/>
    </source>
</evidence>
<comment type="similarity">
    <text evidence="7">Belongs to the binding-protein-dependent transport system permease family.</text>
</comment>
<keyword evidence="9" id="KW-0762">Sugar transport</keyword>
<keyword evidence="4 7" id="KW-0812">Transmembrane</keyword>
<gene>
    <name evidence="9" type="ORF">C7450_10522</name>
</gene>
<evidence type="ECO:0000256" key="5">
    <source>
        <dbReference type="ARBA" id="ARBA00022989"/>
    </source>
</evidence>
<evidence type="ECO:0000256" key="1">
    <source>
        <dbReference type="ARBA" id="ARBA00004651"/>
    </source>
</evidence>
<organism evidence="9 10">
    <name type="scientific">Chelatococcus asaccharovorans</name>
    <dbReference type="NCBI Taxonomy" id="28210"/>
    <lineage>
        <taxon>Bacteria</taxon>
        <taxon>Pseudomonadati</taxon>
        <taxon>Pseudomonadota</taxon>
        <taxon>Alphaproteobacteria</taxon>
        <taxon>Hyphomicrobiales</taxon>
        <taxon>Chelatococcaceae</taxon>
        <taxon>Chelatococcus</taxon>
    </lineage>
</organism>
<keyword evidence="6 7" id="KW-0472">Membrane</keyword>
<dbReference type="SUPFAM" id="SSF161098">
    <property type="entry name" value="MetI-like"/>
    <property type="match status" value="1"/>
</dbReference>
<feature type="transmembrane region" description="Helical" evidence="7">
    <location>
        <begin position="74"/>
        <end position="96"/>
    </location>
</feature>
<dbReference type="Gene3D" id="1.10.3720.10">
    <property type="entry name" value="MetI-like"/>
    <property type="match status" value="1"/>
</dbReference>
<reference evidence="9 10" key="1">
    <citation type="submission" date="2018-05" db="EMBL/GenBank/DDBJ databases">
        <title>Genomic Encyclopedia of Type Strains, Phase IV (KMG-IV): sequencing the most valuable type-strain genomes for metagenomic binning, comparative biology and taxonomic classification.</title>
        <authorList>
            <person name="Goeker M."/>
        </authorList>
    </citation>
    <scope>NUCLEOTIDE SEQUENCE [LARGE SCALE GENOMIC DNA]</scope>
    <source>
        <strain evidence="9 10">DSM 6462</strain>
    </source>
</reference>
<feature type="transmembrane region" description="Helical" evidence="7">
    <location>
        <begin position="108"/>
        <end position="129"/>
    </location>
</feature>
<evidence type="ECO:0000256" key="4">
    <source>
        <dbReference type="ARBA" id="ARBA00022692"/>
    </source>
</evidence>
<evidence type="ECO:0000256" key="3">
    <source>
        <dbReference type="ARBA" id="ARBA00022475"/>
    </source>
</evidence>
<evidence type="ECO:0000259" key="8">
    <source>
        <dbReference type="PROSITE" id="PS50928"/>
    </source>
</evidence>
<feature type="transmembrane region" description="Helical" evidence="7">
    <location>
        <begin position="245"/>
        <end position="263"/>
    </location>
</feature>
<dbReference type="AlphaFoldDB" id="A0A2V3U7A7"/>
<keyword evidence="2 7" id="KW-0813">Transport</keyword>
<dbReference type="EMBL" id="QJJK01000005">
    <property type="protein sequence ID" value="PXW58676.1"/>
    <property type="molecule type" value="Genomic_DNA"/>
</dbReference>
<dbReference type="Pfam" id="PF00528">
    <property type="entry name" value="BPD_transp_1"/>
    <property type="match status" value="1"/>
</dbReference>
<feature type="transmembrane region" description="Helical" evidence="7">
    <location>
        <begin position="182"/>
        <end position="207"/>
    </location>
</feature>
<keyword evidence="5 7" id="KW-1133">Transmembrane helix</keyword>
<dbReference type="InterPro" id="IPR050901">
    <property type="entry name" value="BP-dep_ABC_trans_perm"/>
</dbReference>
<proteinExistence type="inferred from homology"/>
<dbReference type="PANTHER" id="PTHR32243:SF18">
    <property type="entry name" value="INNER MEMBRANE ABC TRANSPORTER PERMEASE PROTEIN YCJP"/>
    <property type="match status" value="1"/>
</dbReference>
<dbReference type="CDD" id="cd06261">
    <property type="entry name" value="TM_PBP2"/>
    <property type="match status" value="1"/>
</dbReference>
<dbReference type="InterPro" id="IPR035906">
    <property type="entry name" value="MetI-like_sf"/>
</dbReference>
<keyword evidence="10" id="KW-1185">Reference proteome</keyword>
<name>A0A2V3U7A7_9HYPH</name>
<comment type="subcellular location">
    <subcellularLocation>
        <location evidence="1 7">Cell membrane</location>
        <topology evidence="1 7">Multi-pass membrane protein</topology>
    </subcellularLocation>
</comment>
<comment type="caution">
    <text evidence="9">The sequence shown here is derived from an EMBL/GenBank/DDBJ whole genome shotgun (WGS) entry which is preliminary data.</text>
</comment>
<dbReference type="PROSITE" id="PS50928">
    <property type="entry name" value="ABC_TM1"/>
    <property type="match status" value="1"/>
</dbReference>
<feature type="transmembrane region" description="Helical" evidence="7">
    <location>
        <begin position="141"/>
        <end position="161"/>
    </location>
</feature>
<dbReference type="GO" id="GO:0005886">
    <property type="term" value="C:plasma membrane"/>
    <property type="evidence" value="ECO:0007669"/>
    <property type="project" value="UniProtKB-SubCell"/>
</dbReference>
<keyword evidence="3" id="KW-1003">Cell membrane</keyword>
<dbReference type="PANTHER" id="PTHR32243">
    <property type="entry name" value="MALTOSE TRANSPORT SYSTEM PERMEASE-RELATED"/>
    <property type="match status" value="1"/>
</dbReference>
<accession>A0A2V3U7A7</accession>
<feature type="transmembrane region" description="Helical" evidence="7">
    <location>
        <begin position="12"/>
        <end position="34"/>
    </location>
</feature>
<evidence type="ECO:0000256" key="7">
    <source>
        <dbReference type="RuleBase" id="RU363032"/>
    </source>
</evidence>
<evidence type="ECO:0000256" key="6">
    <source>
        <dbReference type="ARBA" id="ARBA00023136"/>
    </source>
</evidence>
<sequence length="278" mass="30044">MDSRSSMTLLDRIVLAVAIALAVIPILVVIASSFKEGRDIFSYRPVIFFWPTLDNYASLGMRWGKFQLGLGNSAVVTLGSIALVLAVCLPAAYALSRLPRHGVGRSSSALLIIKMLPPLVVTVPLFPIFSSVGLDNSRVGLILVYAAFEVSLSVMILKTFIDAVPLEVEEAAFLDGCDRLQAFLRVIMPLIWPGIITVAIFVALFAWNDYMFGLILTTSRTVTAPVVLADMLSGIGEGTATWGEVFAAATLQMIPVLAFAWIVQRQMFFGALRGATKG</sequence>
<dbReference type="Proteomes" id="UP000248021">
    <property type="component" value="Unassembled WGS sequence"/>
</dbReference>
<dbReference type="GO" id="GO:0055085">
    <property type="term" value="P:transmembrane transport"/>
    <property type="evidence" value="ECO:0007669"/>
    <property type="project" value="InterPro"/>
</dbReference>
<protein>
    <submittedName>
        <fullName evidence="9">Multiple sugar transport system permease protein</fullName>
    </submittedName>
</protein>